<reference evidence="1 2" key="1">
    <citation type="submission" date="2019-04" db="EMBL/GenBank/DDBJ databases">
        <title>Fungal friends and foes A comparative genomics study of 23 Aspergillus species from section Flavi.</title>
        <authorList>
            <consortium name="DOE Joint Genome Institute"/>
            <person name="Kjaerbolling I."/>
            <person name="Vesth T.C."/>
            <person name="Frisvad J.C."/>
            <person name="Nybo J.L."/>
            <person name="Theobald S."/>
            <person name="Kildgaard S."/>
            <person name="Petersen T.I."/>
            <person name="Kuo A."/>
            <person name="Sato A."/>
            <person name="Lyhne E.K."/>
            <person name="Kogle M.E."/>
            <person name="Wiebenga A."/>
            <person name="Kun R.S."/>
            <person name="Lubbers R.J."/>
            <person name="Makela M.R."/>
            <person name="Barry K."/>
            <person name="Chovatia M."/>
            <person name="Clum A."/>
            <person name="Daum C."/>
            <person name="Haridas S."/>
            <person name="He G."/>
            <person name="LaButti K."/>
            <person name="Lipzen A."/>
            <person name="Mondo S."/>
            <person name="Pangilinan J."/>
            <person name="Riley R."/>
            <person name="Salamov A."/>
            <person name="Simmons B.A."/>
            <person name="Magnuson J.K."/>
            <person name="Henrissat B."/>
            <person name="Mortensen U.H."/>
            <person name="Larsen T.O."/>
            <person name="De vries R.P."/>
            <person name="Grigoriev I.V."/>
            <person name="Machida M."/>
            <person name="Baker S.E."/>
            <person name="Andersen M.R."/>
        </authorList>
    </citation>
    <scope>NUCLEOTIDE SEQUENCE [LARGE SCALE GENOMIC DNA]</scope>
    <source>
        <strain evidence="1 2">CBS 126849</strain>
    </source>
</reference>
<sequence length="87" mass="9960">MVQSSFLDPVSHSPTCPEPPSTFVLNDLPSDNYLYSDCNAAEYVVVMSPFPDNDFAQVRPRLIVAWPRQQERLVRLLCSAEWCQRQS</sequence>
<keyword evidence="2" id="KW-1185">Reference proteome</keyword>
<dbReference type="EMBL" id="ML733478">
    <property type="protein sequence ID" value="KAB8216581.1"/>
    <property type="molecule type" value="Genomic_DNA"/>
</dbReference>
<proteinExistence type="predicted"/>
<evidence type="ECO:0000313" key="1">
    <source>
        <dbReference type="EMBL" id="KAB8216581.1"/>
    </source>
</evidence>
<dbReference type="AlphaFoldDB" id="A0A5N6EG50"/>
<gene>
    <name evidence="1" type="ORF">BDV33DRAFT_207234</name>
</gene>
<organism evidence="1 2">
    <name type="scientific">Aspergillus novoparasiticus</name>
    <dbReference type="NCBI Taxonomy" id="986946"/>
    <lineage>
        <taxon>Eukaryota</taxon>
        <taxon>Fungi</taxon>
        <taxon>Dikarya</taxon>
        <taxon>Ascomycota</taxon>
        <taxon>Pezizomycotina</taxon>
        <taxon>Eurotiomycetes</taxon>
        <taxon>Eurotiomycetidae</taxon>
        <taxon>Eurotiales</taxon>
        <taxon>Aspergillaceae</taxon>
        <taxon>Aspergillus</taxon>
        <taxon>Aspergillus subgen. Circumdati</taxon>
    </lineage>
</organism>
<accession>A0A5N6EG50</accession>
<protein>
    <submittedName>
        <fullName evidence="1">Uncharacterized protein</fullName>
    </submittedName>
</protein>
<name>A0A5N6EG50_9EURO</name>
<dbReference type="Proteomes" id="UP000326799">
    <property type="component" value="Unassembled WGS sequence"/>
</dbReference>
<evidence type="ECO:0000313" key="2">
    <source>
        <dbReference type="Proteomes" id="UP000326799"/>
    </source>
</evidence>